<name>A0A9X2HR65_9SPHN</name>
<organism evidence="1 2">
    <name type="scientific">Sphingomonas tagetis</name>
    <dbReference type="NCBI Taxonomy" id="2949092"/>
    <lineage>
        <taxon>Bacteria</taxon>
        <taxon>Pseudomonadati</taxon>
        <taxon>Pseudomonadota</taxon>
        <taxon>Alphaproteobacteria</taxon>
        <taxon>Sphingomonadales</taxon>
        <taxon>Sphingomonadaceae</taxon>
        <taxon>Sphingomonas</taxon>
    </lineage>
</organism>
<accession>A0A9X2HR65</accession>
<protein>
    <submittedName>
        <fullName evidence="1">Uncharacterized protein</fullName>
    </submittedName>
</protein>
<evidence type="ECO:0000313" key="2">
    <source>
        <dbReference type="Proteomes" id="UP001139451"/>
    </source>
</evidence>
<evidence type="ECO:0000313" key="1">
    <source>
        <dbReference type="EMBL" id="MCP3732003.1"/>
    </source>
</evidence>
<dbReference type="AlphaFoldDB" id="A0A9X2HR65"/>
<dbReference type="Proteomes" id="UP001139451">
    <property type="component" value="Unassembled WGS sequence"/>
</dbReference>
<gene>
    <name evidence="1" type="ORF">M9978_16380</name>
</gene>
<dbReference type="EMBL" id="JAMLDX010000014">
    <property type="protein sequence ID" value="MCP3732003.1"/>
    <property type="molecule type" value="Genomic_DNA"/>
</dbReference>
<comment type="caution">
    <text evidence="1">The sequence shown here is derived from an EMBL/GenBank/DDBJ whole genome shotgun (WGS) entry which is preliminary data.</text>
</comment>
<keyword evidence="2" id="KW-1185">Reference proteome</keyword>
<reference evidence="1" key="1">
    <citation type="submission" date="2022-05" db="EMBL/GenBank/DDBJ databases">
        <title>Sphingomonas sp. strain MG17 Genome sequencing and assembly.</title>
        <authorList>
            <person name="Kim I."/>
        </authorList>
    </citation>
    <scope>NUCLEOTIDE SEQUENCE</scope>
    <source>
        <strain evidence="1">MG17</strain>
    </source>
</reference>
<sequence length="97" mass="10598">MTLAPVFRIRRPDGTVKLDLTKRMFRWLGTVETGTSNGSIDHPGFAQGTPVWRVLPAAADAVGYAPKVTVSGITLSWTFESGYSEAKANSRIRFGVR</sequence>
<proteinExistence type="predicted"/>
<dbReference type="RefSeq" id="WP_254295068.1">
    <property type="nucleotide sequence ID" value="NZ_JAMLDX010000014.1"/>
</dbReference>